<dbReference type="Pfam" id="PF02525">
    <property type="entry name" value="Flavodoxin_2"/>
    <property type="match status" value="1"/>
</dbReference>
<name>A0A850R7X2_9LACO</name>
<dbReference type="SUPFAM" id="SSF52218">
    <property type="entry name" value="Flavoproteins"/>
    <property type="match status" value="1"/>
</dbReference>
<dbReference type="AlphaFoldDB" id="A0A850R7X2"/>
<accession>A0A850R7X2</accession>
<evidence type="ECO:0000313" key="3">
    <source>
        <dbReference type="EMBL" id="NVY96947.1"/>
    </source>
</evidence>
<proteinExistence type="predicted"/>
<dbReference type="PANTHER" id="PTHR47307">
    <property type="entry name" value="GLUTATHIONE-REGULATED POTASSIUM-EFFLUX SYSTEM ANCILLARY PROTEIN KEFG"/>
    <property type="match status" value="1"/>
</dbReference>
<dbReference type="GO" id="GO:0010181">
    <property type="term" value="F:FMN binding"/>
    <property type="evidence" value="ECO:0007669"/>
    <property type="project" value="TreeGrafter"/>
</dbReference>
<dbReference type="EMBL" id="JABZEC010000006">
    <property type="protein sequence ID" value="NVY96947.1"/>
    <property type="molecule type" value="Genomic_DNA"/>
</dbReference>
<evidence type="ECO:0000259" key="2">
    <source>
        <dbReference type="Pfam" id="PF02525"/>
    </source>
</evidence>
<dbReference type="PANTHER" id="PTHR47307:SF1">
    <property type="entry name" value="GLUTATHIONE-REGULATED POTASSIUM-EFFLUX SYSTEM ANCILLARY PROTEIN KEFG"/>
    <property type="match status" value="1"/>
</dbReference>
<dbReference type="GO" id="GO:0009055">
    <property type="term" value="F:electron transfer activity"/>
    <property type="evidence" value="ECO:0007669"/>
    <property type="project" value="TreeGrafter"/>
</dbReference>
<dbReference type="GO" id="GO:0003955">
    <property type="term" value="F:NAD(P)H dehydrogenase (quinone) activity"/>
    <property type="evidence" value="ECO:0007669"/>
    <property type="project" value="TreeGrafter"/>
</dbReference>
<protein>
    <submittedName>
        <fullName evidence="3">NAD(P)H-dependent oxidoreductase</fullName>
    </submittedName>
</protein>
<reference evidence="3 4" key="1">
    <citation type="submission" date="2020-06" db="EMBL/GenBank/DDBJ databases">
        <authorList>
            <person name="Kang J."/>
        </authorList>
    </citation>
    <scope>NUCLEOTIDE SEQUENCE [LARGE SCALE GENOMIC DNA]</scope>
    <source>
        <strain evidence="3 4">DCY120</strain>
    </source>
</reference>
<evidence type="ECO:0000256" key="1">
    <source>
        <dbReference type="ARBA" id="ARBA00023002"/>
    </source>
</evidence>
<dbReference type="RefSeq" id="WP_176943102.1">
    <property type="nucleotide sequence ID" value="NZ_JABZEC010000006.1"/>
</dbReference>
<dbReference type="InterPro" id="IPR029039">
    <property type="entry name" value="Flavoprotein-like_sf"/>
</dbReference>
<sequence>MATLVIVAHPDLDASQSQQFLQQAGQIEGVTWHHLDAITNLNVAQERQLLRQHQRIILQFPLYWYAAPASLKSWQDQVLTNNFLSSLHDKELALVVTTGLPQSAFRMGGAAHFSLDQFLLPYRAWGLQAQMKFLPTFAIYQFAYYDEIAQLQLLSDYRRYLTQTAPDSLLNRSYWFLNQLPKTNQDDGQLILAEYLEQRTQELEGLQDTLRLIKMNEEEANV</sequence>
<gene>
    <name evidence="3" type="ORF">HU830_07260</name>
</gene>
<keyword evidence="4" id="KW-1185">Reference proteome</keyword>
<keyword evidence="1" id="KW-0560">Oxidoreductase</keyword>
<organism evidence="3 4">
    <name type="scientific">Bombilactobacillus apium</name>
    <dbReference type="NCBI Taxonomy" id="2675299"/>
    <lineage>
        <taxon>Bacteria</taxon>
        <taxon>Bacillati</taxon>
        <taxon>Bacillota</taxon>
        <taxon>Bacilli</taxon>
        <taxon>Lactobacillales</taxon>
        <taxon>Lactobacillaceae</taxon>
        <taxon>Bombilactobacillus</taxon>
    </lineage>
</organism>
<comment type="caution">
    <text evidence="3">The sequence shown here is derived from an EMBL/GenBank/DDBJ whole genome shotgun (WGS) entry which is preliminary data.</text>
</comment>
<feature type="domain" description="Flavodoxin-like fold" evidence="2">
    <location>
        <begin position="1"/>
        <end position="151"/>
    </location>
</feature>
<dbReference type="InterPro" id="IPR003680">
    <property type="entry name" value="Flavodoxin_fold"/>
</dbReference>
<dbReference type="Proteomes" id="UP000563523">
    <property type="component" value="Unassembled WGS sequence"/>
</dbReference>
<evidence type="ECO:0000313" key="4">
    <source>
        <dbReference type="Proteomes" id="UP000563523"/>
    </source>
</evidence>
<dbReference type="InterPro" id="IPR046980">
    <property type="entry name" value="KefG/KefF"/>
</dbReference>
<dbReference type="Gene3D" id="3.40.50.360">
    <property type="match status" value="1"/>
</dbReference>